<proteinExistence type="inferred from homology"/>
<comment type="caution">
    <text evidence="2">The sequence shown here is derived from an EMBL/GenBank/DDBJ whole genome shotgun (WGS) entry which is preliminary data.</text>
</comment>
<comment type="similarity">
    <text evidence="1">Belongs to the GID4/VID24 family.</text>
</comment>
<dbReference type="Proteomes" id="UP001626550">
    <property type="component" value="Unassembled WGS sequence"/>
</dbReference>
<dbReference type="PANTHER" id="PTHR14534:SF3">
    <property type="entry name" value="GID COMPLEX SUBUNIT 4 HOMOLOG"/>
    <property type="match status" value="1"/>
</dbReference>
<gene>
    <name evidence="2" type="primary">GID4</name>
    <name evidence="2" type="ORF">Ciccas_001690</name>
</gene>
<sequence>MLGDFDLDLSHREEYHPVITNCLHPCAIFQGFQSSSDKKHDVEVTIQSVDLSNKELYGYLMIENLTNEYPTLTTYFGGEIISEKYPFVTGKWGANIETDFCHWQKIPAINNFPNFFKNNFDYNTIDSAGYILMRWKELFVIPNTDVKEIQGASIAGFYYVSLCKASGEINGYYYHADSERFQSLTLKYRPTKAQPSYQLA</sequence>
<evidence type="ECO:0000313" key="3">
    <source>
        <dbReference type="Proteomes" id="UP001626550"/>
    </source>
</evidence>
<keyword evidence="3" id="KW-1185">Reference proteome</keyword>
<dbReference type="PANTHER" id="PTHR14534">
    <property type="entry name" value="VACUOLAR IMPORT AND DEGRADATION PROTEIN 24"/>
    <property type="match status" value="1"/>
</dbReference>
<dbReference type="EMBL" id="JBJKFK010000116">
    <property type="protein sequence ID" value="KAL3319637.1"/>
    <property type="molecule type" value="Genomic_DNA"/>
</dbReference>
<protein>
    <submittedName>
        <fullName evidence="2">GID complex subunit 4, VID24</fullName>
    </submittedName>
</protein>
<dbReference type="AlphaFoldDB" id="A0ABD2QJF6"/>
<reference evidence="2 3" key="1">
    <citation type="submission" date="2024-11" db="EMBL/GenBank/DDBJ databases">
        <title>Adaptive evolution of stress response genes in parasites aligns with host niche diversity.</title>
        <authorList>
            <person name="Hahn C."/>
            <person name="Resl P."/>
        </authorList>
    </citation>
    <scope>NUCLEOTIDE SEQUENCE [LARGE SCALE GENOMIC DNA]</scope>
    <source>
        <strain evidence="2">EGGRZ-B1_66</strain>
        <tissue evidence="2">Body</tissue>
    </source>
</reference>
<evidence type="ECO:0000256" key="1">
    <source>
        <dbReference type="ARBA" id="ARBA00061469"/>
    </source>
</evidence>
<organism evidence="2 3">
    <name type="scientific">Cichlidogyrus casuarinus</name>
    <dbReference type="NCBI Taxonomy" id="1844966"/>
    <lineage>
        <taxon>Eukaryota</taxon>
        <taxon>Metazoa</taxon>
        <taxon>Spiralia</taxon>
        <taxon>Lophotrochozoa</taxon>
        <taxon>Platyhelminthes</taxon>
        <taxon>Monogenea</taxon>
        <taxon>Monopisthocotylea</taxon>
        <taxon>Dactylogyridea</taxon>
        <taxon>Ancyrocephalidae</taxon>
        <taxon>Cichlidogyrus</taxon>
    </lineage>
</organism>
<name>A0ABD2QJF6_9PLAT</name>
<evidence type="ECO:0000313" key="2">
    <source>
        <dbReference type="EMBL" id="KAL3319637.1"/>
    </source>
</evidence>
<accession>A0ABD2QJF6</accession>
<dbReference type="Pfam" id="PF09783">
    <property type="entry name" value="Vac_ImportDeg"/>
    <property type="match status" value="1"/>
</dbReference>
<dbReference type="InterPro" id="IPR018618">
    <property type="entry name" value="GID4/10-like"/>
</dbReference>